<dbReference type="AlphaFoldDB" id="A0A444X9L9"/>
<dbReference type="Pfam" id="PF02458">
    <property type="entry name" value="Transferase"/>
    <property type="match status" value="2"/>
</dbReference>
<evidence type="ECO:0000313" key="5">
    <source>
        <dbReference type="Proteomes" id="UP000289738"/>
    </source>
</evidence>
<dbReference type="OrthoDB" id="1282059at2759"/>
<dbReference type="InterPro" id="IPR023213">
    <property type="entry name" value="CAT-like_dom_sf"/>
</dbReference>
<evidence type="ECO:0000313" key="4">
    <source>
        <dbReference type="EMBL" id="RYQ86389.1"/>
    </source>
</evidence>
<dbReference type="STRING" id="3818.A0A444X9L9"/>
<evidence type="ECO:0000256" key="1">
    <source>
        <dbReference type="ARBA" id="ARBA00009861"/>
    </source>
</evidence>
<evidence type="ECO:0000256" key="3">
    <source>
        <dbReference type="ARBA" id="ARBA00023315"/>
    </source>
</evidence>
<comment type="caution">
    <text evidence="4">The sequence shown here is derived from an EMBL/GenBank/DDBJ whole genome shotgun (WGS) entry which is preliminary data.</text>
</comment>
<proteinExistence type="inferred from homology"/>
<name>A0A444X9L9_ARAHY</name>
<sequence>MNNPEHDSIMAIQINCFHCEGIAITLCASHKLGDIFTLINFINDWAAITNHHQDRNHPLRPYQEKPYFSLPKSIYKRFVFEASEIKALKATVAPIHPTRFEAMAALICKCAAFALGLGPNSSMLNIVAVNLCKRMDPPVSSKTLGNMITFFIFGGGVGGGGGGSSGNGGGGR</sequence>
<keyword evidence="5" id="KW-1185">Reference proteome</keyword>
<dbReference type="Gene3D" id="3.30.559.10">
    <property type="entry name" value="Chloramphenicol acetyltransferase-like domain"/>
    <property type="match status" value="2"/>
</dbReference>
<protein>
    <submittedName>
        <fullName evidence="4">Uncharacterized protein</fullName>
    </submittedName>
</protein>
<dbReference type="PANTHER" id="PTHR31623:SF122">
    <property type="entry name" value="HXXXD-TYPE ACYL-TRANSFERASE FAMILY PROTEIN"/>
    <property type="match status" value="1"/>
</dbReference>
<dbReference type="Proteomes" id="UP000289738">
    <property type="component" value="Chromosome B10"/>
</dbReference>
<keyword evidence="3" id="KW-0012">Acyltransferase</keyword>
<reference evidence="4 5" key="1">
    <citation type="submission" date="2019-01" db="EMBL/GenBank/DDBJ databases">
        <title>Sequencing of cultivated peanut Arachis hypogaea provides insights into genome evolution and oil improvement.</title>
        <authorList>
            <person name="Chen X."/>
        </authorList>
    </citation>
    <scope>NUCLEOTIDE SEQUENCE [LARGE SCALE GENOMIC DNA]</scope>
    <source>
        <strain evidence="5">cv. Fuhuasheng</strain>
        <tissue evidence="4">Leaves</tissue>
    </source>
</reference>
<dbReference type="EMBL" id="SDMP01000020">
    <property type="protein sequence ID" value="RYQ86389.1"/>
    <property type="molecule type" value="Genomic_DNA"/>
</dbReference>
<evidence type="ECO:0000256" key="2">
    <source>
        <dbReference type="ARBA" id="ARBA00022679"/>
    </source>
</evidence>
<dbReference type="PANTHER" id="PTHR31623">
    <property type="entry name" value="F21J9.9"/>
    <property type="match status" value="1"/>
</dbReference>
<dbReference type="GO" id="GO:0016746">
    <property type="term" value="F:acyltransferase activity"/>
    <property type="evidence" value="ECO:0007669"/>
    <property type="project" value="UniProtKB-KW"/>
</dbReference>
<keyword evidence="2" id="KW-0808">Transferase</keyword>
<comment type="similarity">
    <text evidence="1">Belongs to the plant acyltransferase family.</text>
</comment>
<organism evidence="4 5">
    <name type="scientific">Arachis hypogaea</name>
    <name type="common">Peanut</name>
    <dbReference type="NCBI Taxonomy" id="3818"/>
    <lineage>
        <taxon>Eukaryota</taxon>
        <taxon>Viridiplantae</taxon>
        <taxon>Streptophyta</taxon>
        <taxon>Embryophyta</taxon>
        <taxon>Tracheophyta</taxon>
        <taxon>Spermatophyta</taxon>
        <taxon>Magnoliopsida</taxon>
        <taxon>eudicotyledons</taxon>
        <taxon>Gunneridae</taxon>
        <taxon>Pentapetalae</taxon>
        <taxon>rosids</taxon>
        <taxon>fabids</taxon>
        <taxon>Fabales</taxon>
        <taxon>Fabaceae</taxon>
        <taxon>Papilionoideae</taxon>
        <taxon>50 kb inversion clade</taxon>
        <taxon>dalbergioids sensu lato</taxon>
        <taxon>Dalbergieae</taxon>
        <taxon>Pterocarpus clade</taxon>
        <taxon>Arachis</taxon>
    </lineage>
</organism>
<accession>A0A444X9L9</accession>
<gene>
    <name evidence="4" type="ORF">Ahy_B10g106063</name>
</gene>